<evidence type="ECO:0000313" key="9">
    <source>
        <dbReference type="Proteomes" id="UP000008370"/>
    </source>
</evidence>
<evidence type="ECO:0008006" key="10">
    <source>
        <dbReference type="Google" id="ProtNLM"/>
    </source>
</evidence>
<feature type="transmembrane region" description="Helical" evidence="7">
    <location>
        <begin position="441"/>
        <end position="464"/>
    </location>
</feature>
<accession>K5WJ80</accession>
<protein>
    <recommendedName>
        <fullName evidence="10">Nucleoside transporter</fullName>
    </recommendedName>
</protein>
<keyword evidence="9" id="KW-1185">Reference proteome</keyword>
<dbReference type="PRINTS" id="PR01130">
    <property type="entry name" value="DERENTRNSPRT"/>
</dbReference>
<keyword evidence="4 7" id="KW-0812">Transmembrane</keyword>
<evidence type="ECO:0000256" key="2">
    <source>
        <dbReference type="ARBA" id="ARBA00007965"/>
    </source>
</evidence>
<organism evidence="8 9">
    <name type="scientific">Phanerochaete carnosa (strain HHB-10118-sp)</name>
    <name type="common">White-rot fungus</name>
    <name type="synonym">Peniophora carnosa</name>
    <dbReference type="NCBI Taxonomy" id="650164"/>
    <lineage>
        <taxon>Eukaryota</taxon>
        <taxon>Fungi</taxon>
        <taxon>Dikarya</taxon>
        <taxon>Basidiomycota</taxon>
        <taxon>Agaricomycotina</taxon>
        <taxon>Agaricomycetes</taxon>
        <taxon>Polyporales</taxon>
        <taxon>Phanerochaetaceae</taxon>
        <taxon>Phanerochaete</taxon>
    </lineage>
</organism>
<evidence type="ECO:0000256" key="6">
    <source>
        <dbReference type="ARBA" id="ARBA00023136"/>
    </source>
</evidence>
<feature type="transmembrane region" description="Helical" evidence="7">
    <location>
        <begin position="94"/>
        <end position="114"/>
    </location>
</feature>
<evidence type="ECO:0000256" key="7">
    <source>
        <dbReference type="SAM" id="Phobius"/>
    </source>
</evidence>
<dbReference type="InParanoid" id="K5WJ80"/>
<comment type="subcellular location">
    <subcellularLocation>
        <location evidence="1">Membrane</location>
        <topology evidence="1">Multi-pass membrane protein</topology>
    </subcellularLocation>
</comment>
<keyword evidence="3" id="KW-0813">Transport</keyword>
<dbReference type="PANTHER" id="PTHR10332:SF88">
    <property type="entry name" value="EQUILIBRATIVE NUCLEOSIDE TRANSPORTER 1, ISOFORM A"/>
    <property type="match status" value="1"/>
</dbReference>
<dbReference type="GO" id="GO:0034257">
    <property type="term" value="F:nicotinamide riboside transmembrane transporter activity"/>
    <property type="evidence" value="ECO:0007669"/>
    <property type="project" value="TreeGrafter"/>
</dbReference>
<feature type="transmembrane region" description="Helical" evidence="7">
    <location>
        <begin position="296"/>
        <end position="317"/>
    </location>
</feature>
<dbReference type="GO" id="GO:0005886">
    <property type="term" value="C:plasma membrane"/>
    <property type="evidence" value="ECO:0007669"/>
    <property type="project" value="TreeGrafter"/>
</dbReference>
<evidence type="ECO:0000256" key="3">
    <source>
        <dbReference type="ARBA" id="ARBA00022448"/>
    </source>
</evidence>
<dbReference type="AlphaFoldDB" id="K5WJ80"/>
<dbReference type="Pfam" id="PF01733">
    <property type="entry name" value="Nucleoside_tran"/>
    <property type="match status" value="1"/>
</dbReference>
<comment type="similarity">
    <text evidence="2">Belongs to the SLC29A/ENT transporter (TC 2.A.57) family.</text>
</comment>
<evidence type="ECO:0000256" key="4">
    <source>
        <dbReference type="ARBA" id="ARBA00022692"/>
    </source>
</evidence>
<feature type="transmembrane region" description="Helical" evidence="7">
    <location>
        <begin position="399"/>
        <end position="420"/>
    </location>
</feature>
<feature type="transmembrane region" description="Helical" evidence="7">
    <location>
        <begin position="58"/>
        <end position="82"/>
    </location>
</feature>
<gene>
    <name evidence="8" type="ORF">PHACADRAFT_205650</name>
</gene>
<dbReference type="GO" id="GO:0015205">
    <property type="term" value="F:nucleobase transmembrane transporter activity"/>
    <property type="evidence" value="ECO:0007669"/>
    <property type="project" value="TreeGrafter"/>
</dbReference>
<dbReference type="InterPro" id="IPR002259">
    <property type="entry name" value="Eqnu_transpt"/>
</dbReference>
<feature type="transmembrane region" description="Helical" evidence="7">
    <location>
        <begin position="362"/>
        <end position="379"/>
    </location>
</feature>
<dbReference type="OrthoDB" id="10261753at2759"/>
<evidence type="ECO:0000256" key="5">
    <source>
        <dbReference type="ARBA" id="ARBA00022989"/>
    </source>
</evidence>
<feature type="transmembrane region" description="Helical" evidence="7">
    <location>
        <begin position="195"/>
        <end position="213"/>
    </location>
</feature>
<dbReference type="STRING" id="650164.K5WJ80"/>
<proteinExistence type="inferred from homology"/>
<sequence>MSVHYRSIISETDPLYQPVSQDESHEPADLQLGQEDEVLAEEFIAQEHAVTHDHRIGWIHFILGCAVLLPWNVLITASPYFLSRVAGSSLKDTFSSYLSTTFTVANFAFLAHATATERQSTNSRRALLSIAALTILTFMLILSTYFHPSARAFFAFAMLNAIAQAAAGSYLQTSIIAVASLFGPTALQALMSGQAAIAVAVSGVEVVSAAISLHNPPAPGIVVESEPEENSAFFFFAFSTLFYLVSAWAHIQLTRLPAYHDLMGRFSQASHQTTASESTREEKKSQIVRTFKANMIFNFSVAYVFITTLSVFPPITISVQSTNSEMHPLLFIAVHFFVFNVGDFFGRYICQFERVLVWSSKRILLMSLARTFFIPIFLMCNIQRSSTSGPSTAIISSDVLFMLILVAFGMTNGYVSSLCMMAAPSVEHNPRLKGRVEDVDVAANVASFCLVGGLAVGSFGSFAVRAAVCGCNPFIG</sequence>
<dbReference type="GO" id="GO:0000329">
    <property type="term" value="C:fungal-type vacuole membrane"/>
    <property type="evidence" value="ECO:0007669"/>
    <property type="project" value="TreeGrafter"/>
</dbReference>
<dbReference type="EMBL" id="JH930469">
    <property type="protein sequence ID" value="EKM59440.1"/>
    <property type="molecule type" value="Genomic_DNA"/>
</dbReference>
<dbReference type="PANTHER" id="PTHR10332">
    <property type="entry name" value="EQUILIBRATIVE NUCLEOSIDE TRANSPORTER"/>
    <property type="match status" value="1"/>
</dbReference>
<name>K5WJ80_PHACS</name>
<evidence type="ECO:0000313" key="8">
    <source>
        <dbReference type="EMBL" id="EKM59440.1"/>
    </source>
</evidence>
<dbReference type="GeneID" id="18912370"/>
<feature type="transmembrane region" description="Helical" evidence="7">
    <location>
        <begin position="233"/>
        <end position="251"/>
    </location>
</feature>
<dbReference type="KEGG" id="pco:PHACADRAFT_205650"/>
<keyword evidence="5 7" id="KW-1133">Transmembrane helix</keyword>
<dbReference type="HOGENOM" id="CLU_021611_1_0_1"/>
<dbReference type="RefSeq" id="XP_007392001.1">
    <property type="nucleotide sequence ID" value="XM_007391939.1"/>
</dbReference>
<keyword evidence="6 7" id="KW-0472">Membrane</keyword>
<reference evidence="8 9" key="1">
    <citation type="journal article" date="2012" name="BMC Genomics">
        <title>Comparative genomics of the white-rot fungi, Phanerochaete carnosa and P. chrysosporium, to elucidate the genetic basis of the distinct wood types they colonize.</title>
        <authorList>
            <person name="Suzuki H."/>
            <person name="MacDonald J."/>
            <person name="Syed K."/>
            <person name="Salamov A."/>
            <person name="Hori C."/>
            <person name="Aerts A."/>
            <person name="Henrissat B."/>
            <person name="Wiebenga A."/>
            <person name="vanKuyk P.A."/>
            <person name="Barry K."/>
            <person name="Lindquist E."/>
            <person name="LaButti K."/>
            <person name="Lapidus A."/>
            <person name="Lucas S."/>
            <person name="Coutinho P."/>
            <person name="Gong Y."/>
            <person name="Samejima M."/>
            <person name="Mahadevan R."/>
            <person name="Abou-Zaid M."/>
            <person name="de Vries R.P."/>
            <person name="Igarashi K."/>
            <person name="Yadav J.S."/>
            <person name="Grigoriev I.V."/>
            <person name="Master E.R."/>
        </authorList>
    </citation>
    <scope>NUCLEOTIDE SEQUENCE [LARGE SCALE GENOMIC DNA]</scope>
    <source>
        <strain evidence="8 9">HHB-10118-sp</strain>
    </source>
</reference>
<feature type="transmembrane region" description="Helical" evidence="7">
    <location>
        <begin position="152"/>
        <end position="183"/>
    </location>
</feature>
<evidence type="ECO:0000256" key="1">
    <source>
        <dbReference type="ARBA" id="ARBA00004141"/>
    </source>
</evidence>
<feature type="transmembrane region" description="Helical" evidence="7">
    <location>
        <begin position="126"/>
        <end position="146"/>
    </location>
</feature>
<dbReference type="Proteomes" id="UP000008370">
    <property type="component" value="Unassembled WGS sequence"/>
</dbReference>
<feature type="transmembrane region" description="Helical" evidence="7">
    <location>
        <begin position="329"/>
        <end position="350"/>
    </location>
</feature>
<dbReference type="PIRSF" id="PIRSF016379">
    <property type="entry name" value="ENT"/>
    <property type="match status" value="1"/>
</dbReference>